<organism evidence="1 2">
    <name type="scientific">Fusarium oxysporum f. sp. radicis-cucumerinum</name>
    <dbReference type="NCBI Taxonomy" id="327505"/>
    <lineage>
        <taxon>Eukaryota</taxon>
        <taxon>Fungi</taxon>
        <taxon>Dikarya</taxon>
        <taxon>Ascomycota</taxon>
        <taxon>Pezizomycotina</taxon>
        <taxon>Sordariomycetes</taxon>
        <taxon>Hypocreomycetidae</taxon>
        <taxon>Hypocreales</taxon>
        <taxon>Nectriaceae</taxon>
        <taxon>Fusarium</taxon>
        <taxon>Fusarium oxysporum species complex</taxon>
    </lineage>
</organism>
<dbReference type="AlphaFoldDB" id="A0A2H3GIM1"/>
<gene>
    <name evidence="1" type="ORF">AU210_012918</name>
</gene>
<evidence type="ECO:0000313" key="2">
    <source>
        <dbReference type="Proteomes" id="UP000219602"/>
    </source>
</evidence>
<reference evidence="1 2" key="2">
    <citation type="journal article" date="2017" name="Sci. Rep.">
        <title>A mobile pathogenicity chromosome in Fusarium oxysporum for infection of multiple cucurbit species.</title>
        <authorList>
            <person name="van Dam P."/>
            <person name="Fokkens L."/>
            <person name="Ayukawa Y."/>
            <person name="van der Gragt M."/>
            <person name="Ter Horst A."/>
            <person name="Brankovics B."/>
            <person name="Houterman P.M."/>
            <person name="Arie T."/>
            <person name="Rep M."/>
        </authorList>
    </citation>
    <scope>NUCLEOTIDE SEQUENCE [LARGE SCALE GENOMIC DNA]</scope>
    <source>
        <strain evidence="1 2">Forc016</strain>
    </source>
</reference>
<reference evidence="1 2" key="1">
    <citation type="journal article" date="2016" name="Environ. Microbiol.">
        <title>Effector profiles distinguish formae speciales of Fusarium oxysporum.</title>
        <authorList>
            <person name="van Dam P."/>
            <person name="Fokkens L."/>
            <person name="Schmidt S.M."/>
            <person name="Linmans J.H."/>
            <person name="Kistler H.C."/>
            <person name="Ma L.J."/>
            <person name="Rep M."/>
        </authorList>
    </citation>
    <scope>NUCLEOTIDE SEQUENCE [LARGE SCALE GENOMIC DNA]</scope>
    <source>
        <strain evidence="1 2">Forc016</strain>
    </source>
</reference>
<evidence type="ECO:0000313" key="1">
    <source>
        <dbReference type="EMBL" id="PCD26494.1"/>
    </source>
</evidence>
<proteinExistence type="predicted"/>
<name>A0A2H3GIM1_FUSOX</name>
<dbReference type="EMBL" id="MABQ02000009">
    <property type="protein sequence ID" value="PCD26494.1"/>
    <property type="molecule type" value="Genomic_DNA"/>
</dbReference>
<protein>
    <submittedName>
        <fullName evidence="1">Uncharacterized protein</fullName>
    </submittedName>
</protein>
<comment type="caution">
    <text evidence="1">The sequence shown here is derived from an EMBL/GenBank/DDBJ whole genome shotgun (WGS) entry which is preliminary data.</text>
</comment>
<dbReference type="Proteomes" id="UP000219602">
    <property type="component" value="Chromosome 11"/>
</dbReference>
<sequence>MDCFSKLPPELRIRILSQFSSTTTIFRLIQASPIMFSQYRASKTTIRRHYVVNLLNGDRYEQLLQDALGLLYLELADNRPDNHVMRYIIRQWASKALPNPFEKKDQATIDDLYKLFSHMSMFVEDFISKATSSNPPQAYLCLPQIEIPSRGLYYNQHSFCPEHVTLDELTSSECQLLAWAFIRYDMLCKIDGHKAALLLDDGEYSAITKKVLYELANYEQEAICCVFEYIKAVHGALYTVSTRCSTRHASSALRDNSADPVRLLYPDNLYFNPTAARKDMKLPQQCISALLGYVYDLSGLGFDLLRNLVLFANKTQPEDMRSWLYTILSDWTRSQHPSPRNHRFPLLSRLSIDLNSRLDGSLRSSLVQRLSLTHSLDTVPPFSILPSILQRSIFRQRAWVFLDDTRLCQKGLDHFPTIEELDKQPTTAYGVEYVSEVEEGQRLRLLQLYQYRREAGIKDTQNERQEYIFRENDEASIPRFFHQSGNRDVTTFWRHIRN</sequence>
<accession>A0A2H3GIM1</accession>